<evidence type="ECO:0000256" key="1">
    <source>
        <dbReference type="SAM" id="MobiDB-lite"/>
    </source>
</evidence>
<dbReference type="AlphaFoldDB" id="A0A0B7NV92"/>
<dbReference type="EMBL" id="LM676417">
    <property type="protein sequence ID" value="CEP26621.1"/>
    <property type="molecule type" value="Genomic_DNA"/>
</dbReference>
<gene>
    <name evidence="3" type="ORF">PFCIRM138_08540</name>
</gene>
<keyword evidence="2" id="KW-0472">Membrane</keyword>
<feature type="transmembrane region" description="Helical" evidence="2">
    <location>
        <begin position="51"/>
        <end position="71"/>
    </location>
</feature>
<feature type="compositionally biased region" description="Basic residues" evidence="1">
    <location>
        <begin position="37"/>
        <end position="46"/>
    </location>
</feature>
<keyword evidence="2" id="KW-0812">Transmembrane</keyword>
<proteinExistence type="predicted"/>
<feature type="region of interest" description="Disordered" evidence="1">
    <location>
        <begin position="1"/>
        <end position="49"/>
    </location>
</feature>
<protein>
    <submittedName>
        <fullName evidence="3">Uncharacterized protein</fullName>
    </submittedName>
</protein>
<sequence>MAQQQPSVHKHEARGSHGDPAGLTGPDPQGTHSSARGTHRRRRGFRMKGEGVPALMAVVVAGVLSAAIHGARKGA</sequence>
<evidence type="ECO:0000256" key="2">
    <source>
        <dbReference type="SAM" id="Phobius"/>
    </source>
</evidence>
<name>A0A0B7NV92_PROFF</name>
<accession>A0A0B7NV92</accession>
<evidence type="ECO:0000313" key="3">
    <source>
        <dbReference type="EMBL" id="CEP26621.1"/>
    </source>
</evidence>
<reference evidence="3" key="1">
    <citation type="submission" date="2014-08" db="EMBL/GenBank/DDBJ databases">
        <authorList>
            <person name="Falentin Helene"/>
        </authorList>
    </citation>
    <scope>NUCLEOTIDE SEQUENCE</scope>
</reference>
<organism evidence="3">
    <name type="scientific">Propionibacterium freudenreichii subsp. freudenreichii</name>
    <dbReference type="NCBI Taxonomy" id="66712"/>
    <lineage>
        <taxon>Bacteria</taxon>
        <taxon>Bacillati</taxon>
        <taxon>Actinomycetota</taxon>
        <taxon>Actinomycetes</taxon>
        <taxon>Propionibacteriales</taxon>
        <taxon>Propionibacteriaceae</taxon>
        <taxon>Propionibacterium</taxon>
    </lineage>
</organism>
<keyword evidence="2" id="KW-1133">Transmembrane helix</keyword>